<dbReference type="InterPro" id="IPR036869">
    <property type="entry name" value="J_dom_sf"/>
</dbReference>
<name>E4XM13_OIKDI</name>
<dbReference type="AlphaFoldDB" id="E4XM13"/>
<dbReference type="Proteomes" id="UP000001307">
    <property type="component" value="Unassembled WGS sequence"/>
</dbReference>
<feature type="region of interest" description="Disordered" evidence="1">
    <location>
        <begin position="46"/>
        <end position="78"/>
    </location>
</feature>
<dbReference type="PROSITE" id="PS00636">
    <property type="entry name" value="DNAJ_1"/>
    <property type="match status" value="1"/>
</dbReference>
<gene>
    <name evidence="2" type="ORF">GSOID_T00014760001</name>
</gene>
<accession>E4XM13</accession>
<protein>
    <recommendedName>
        <fullName evidence="4">J domain-containing protein</fullName>
    </recommendedName>
</protein>
<feature type="compositionally biased region" description="Basic and acidic residues" evidence="1">
    <location>
        <begin position="53"/>
        <end position="78"/>
    </location>
</feature>
<organism evidence="2">
    <name type="scientific">Oikopleura dioica</name>
    <name type="common">Tunicate</name>
    <dbReference type="NCBI Taxonomy" id="34765"/>
    <lineage>
        <taxon>Eukaryota</taxon>
        <taxon>Metazoa</taxon>
        <taxon>Chordata</taxon>
        <taxon>Tunicata</taxon>
        <taxon>Appendicularia</taxon>
        <taxon>Copelata</taxon>
        <taxon>Oikopleuridae</taxon>
        <taxon>Oikopleura</taxon>
    </lineage>
</organism>
<evidence type="ECO:0000256" key="1">
    <source>
        <dbReference type="SAM" id="MobiDB-lite"/>
    </source>
</evidence>
<evidence type="ECO:0008006" key="4">
    <source>
        <dbReference type="Google" id="ProtNLM"/>
    </source>
</evidence>
<sequence>MSSTQQDDFYAMLGITESATKKEIKEAFAKVQNAYDTLFDGRKRKAYDRKRAKNGEDEKTQGKGGEGAKEQDFVEKEEKRGELEQMMSELSGISGVGHYYGNDAWSTQDRWMERHFEDVNEEKLGVRSVMREDRIRKLLKLLSLGQKKINLKLWWYRDFVFIQWRA</sequence>
<dbReference type="InParanoid" id="E4XM13"/>
<keyword evidence="3" id="KW-1185">Reference proteome</keyword>
<dbReference type="EMBL" id="FN653073">
    <property type="protein sequence ID" value="CBY11020.1"/>
    <property type="molecule type" value="Genomic_DNA"/>
</dbReference>
<dbReference type="Gene3D" id="1.10.287.110">
    <property type="entry name" value="DnaJ domain"/>
    <property type="match status" value="1"/>
</dbReference>
<evidence type="ECO:0000313" key="3">
    <source>
        <dbReference type="Proteomes" id="UP000001307"/>
    </source>
</evidence>
<evidence type="ECO:0000313" key="2">
    <source>
        <dbReference type="EMBL" id="CBY11020.1"/>
    </source>
</evidence>
<dbReference type="SUPFAM" id="SSF46565">
    <property type="entry name" value="Chaperone J-domain"/>
    <property type="match status" value="1"/>
</dbReference>
<proteinExistence type="predicted"/>
<dbReference type="InterPro" id="IPR018253">
    <property type="entry name" value="DnaJ_domain_CS"/>
</dbReference>
<reference evidence="2" key="1">
    <citation type="journal article" date="2010" name="Science">
        <title>Plasticity of animal genome architecture unmasked by rapid evolution of a pelagic tunicate.</title>
        <authorList>
            <person name="Denoeud F."/>
            <person name="Henriet S."/>
            <person name="Mungpakdee S."/>
            <person name="Aury J.M."/>
            <person name="Da Silva C."/>
            <person name="Brinkmann H."/>
            <person name="Mikhaleva J."/>
            <person name="Olsen L.C."/>
            <person name="Jubin C."/>
            <person name="Canestro C."/>
            <person name="Bouquet J.M."/>
            <person name="Danks G."/>
            <person name="Poulain J."/>
            <person name="Campsteijn C."/>
            <person name="Adamski M."/>
            <person name="Cross I."/>
            <person name="Yadetie F."/>
            <person name="Muffato M."/>
            <person name="Louis A."/>
            <person name="Butcher S."/>
            <person name="Tsagkogeorga G."/>
            <person name="Konrad A."/>
            <person name="Singh S."/>
            <person name="Jensen M.F."/>
            <person name="Cong E.H."/>
            <person name="Eikeseth-Otteraa H."/>
            <person name="Noel B."/>
            <person name="Anthouard V."/>
            <person name="Porcel B.M."/>
            <person name="Kachouri-Lafond R."/>
            <person name="Nishino A."/>
            <person name="Ugolini M."/>
            <person name="Chourrout P."/>
            <person name="Nishida H."/>
            <person name="Aasland R."/>
            <person name="Huzurbazar S."/>
            <person name="Westhof E."/>
            <person name="Delsuc F."/>
            <person name="Lehrach H."/>
            <person name="Reinhardt R."/>
            <person name="Weissenbach J."/>
            <person name="Roy S.W."/>
            <person name="Artiguenave F."/>
            <person name="Postlethwait J.H."/>
            <person name="Manak J.R."/>
            <person name="Thompson E.M."/>
            <person name="Jaillon O."/>
            <person name="Du Pasquier L."/>
            <person name="Boudinot P."/>
            <person name="Liberles D.A."/>
            <person name="Volff J.N."/>
            <person name="Philippe H."/>
            <person name="Lenhard B."/>
            <person name="Roest Crollius H."/>
            <person name="Wincker P."/>
            <person name="Chourrout D."/>
        </authorList>
    </citation>
    <scope>NUCLEOTIDE SEQUENCE [LARGE SCALE GENOMIC DNA]</scope>
</reference>